<evidence type="ECO:0000313" key="6">
    <source>
        <dbReference type="Proteomes" id="UP000240009"/>
    </source>
</evidence>
<dbReference type="SUPFAM" id="SSF48452">
    <property type="entry name" value="TPR-like"/>
    <property type="match status" value="1"/>
</dbReference>
<sequence>MSQKMNLRTISQALLAAATIAVCSAAAQAADVRAELSAREAYVGAPISLYLKISDAPSHGEPSLPEVDGLAIRSSGTPSRSTQTTIVNGRRSDHVSTTYSWQITPRREGTFVIPPIQVDVDGQWQSTRPIRFVATKNETGDLLFAEVTGQQKEIYVGQPLSLTLNLWVKPYHDAQYDITLSEENMWQLISEATNWGAFTERMNELAENRQRPGGDEVLREDSLGEEHAYYHYQVETLIYPTRPGKITVDDLNIVVDYPTQLGKSRDPFASMFDNDYFGGRSPFGTMGHSPFRRSSLAITDSRPIVAEVTIDSIDVKPVPTAGRPADYRGTVGQYQIVTQASPTTVKAGDPITLHIGIRGDGPMELVQAPPLETLPQLTADFKVTKEPLAGIVQDDTKLFTTTIRPRRAGITHIPAIPLSYFDPKAETFVTVESKPIAIEVTEAERLQLDAIVSSVDGDNSLSAKGGSQPVFDLTNYTGNDAIVSAGHNSNLPWIVAVVLPPTIVCISWAARNRKSISQWFFGEDRESFRAARRSIETASSPSAIAAVLNRFASSESDNITQSEDLELRQLLNDCDHASYGGSPDQQLSTLKSQAIAIIDQRSKMAPKHNNGTQIPKIGRRRMTAMACWTFAGIALMVPVAMYSMGKVDKTGKQESASRQIELSNSKSSPLNSLSKSQMEIIFDEANRAYLDGKKVSATDTAVAKECFSRAATKYDQLIQAGICNANLYTNLGNVQLQLGSRGKAIANYERSLAVDAFHAQARNNLVVARKSLSTDTHDATTSLGSLFGLGSVERFVSTYTIAILLVAAWAIAWMAVLSSLLLNRLHSGLASFSLCCLLLAGLVVIYFSGFERSSVPRAIVATDKVILREAPGNEFPEIASTTVVEGESLRVLRADGPWIRIEKNDGTSGWIAGTNLEIL</sequence>
<feature type="repeat" description="TPR" evidence="1">
    <location>
        <begin position="725"/>
        <end position="758"/>
    </location>
</feature>
<evidence type="ECO:0000313" key="5">
    <source>
        <dbReference type="EMBL" id="PQO39399.1"/>
    </source>
</evidence>
<organism evidence="5 6">
    <name type="scientific">Blastopirellula marina</name>
    <dbReference type="NCBI Taxonomy" id="124"/>
    <lineage>
        <taxon>Bacteria</taxon>
        <taxon>Pseudomonadati</taxon>
        <taxon>Planctomycetota</taxon>
        <taxon>Planctomycetia</taxon>
        <taxon>Pirellulales</taxon>
        <taxon>Pirellulaceae</taxon>
        <taxon>Blastopirellula</taxon>
    </lineage>
</organism>
<keyword evidence="2" id="KW-0812">Transmembrane</keyword>
<keyword evidence="2" id="KW-1133">Transmembrane helix</keyword>
<gene>
    <name evidence="5" type="ORF">C5Y96_05980</name>
</gene>
<dbReference type="InterPro" id="IPR011990">
    <property type="entry name" value="TPR-like_helical_dom_sf"/>
</dbReference>
<reference evidence="5 6" key="1">
    <citation type="submission" date="2018-02" db="EMBL/GenBank/DDBJ databases">
        <title>Comparative genomes isolates from brazilian mangrove.</title>
        <authorList>
            <person name="Araujo J.E."/>
            <person name="Taketani R.G."/>
            <person name="Silva M.C.P."/>
            <person name="Loureco M.V."/>
            <person name="Andreote F.D."/>
        </authorList>
    </citation>
    <scope>NUCLEOTIDE SEQUENCE [LARGE SCALE GENOMIC DNA]</scope>
    <source>
        <strain evidence="5 6">HEX-2 MGV</strain>
    </source>
</reference>
<evidence type="ECO:0000256" key="1">
    <source>
        <dbReference type="PROSITE-ProRule" id="PRU00339"/>
    </source>
</evidence>
<dbReference type="Pfam" id="PF13584">
    <property type="entry name" value="BatD"/>
    <property type="match status" value="2"/>
</dbReference>
<name>A0A2S8G4L8_9BACT</name>
<feature type="transmembrane region" description="Helical" evidence="2">
    <location>
        <begin position="829"/>
        <end position="849"/>
    </location>
</feature>
<dbReference type="EMBL" id="PUIA01000016">
    <property type="protein sequence ID" value="PQO39399.1"/>
    <property type="molecule type" value="Genomic_DNA"/>
</dbReference>
<dbReference type="Proteomes" id="UP000240009">
    <property type="component" value="Unassembled WGS sequence"/>
</dbReference>
<feature type="transmembrane region" description="Helical" evidence="2">
    <location>
        <begin position="799"/>
        <end position="822"/>
    </location>
</feature>
<dbReference type="InterPro" id="IPR025738">
    <property type="entry name" value="BatD"/>
</dbReference>
<dbReference type="InterPro" id="IPR019734">
    <property type="entry name" value="TPR_rpt"/>
</dbReference>
<proteinExistence type="predicted"/>
<dbReference type="Gene3D" id="1.25.40.10">
    <property type="entry name" value="Tetratricopeptide repeat domain"/>
    <property type="match status" value="1"/>
</dbReference>
<comment type="caution">
    <text evidence="5">The sequence shown here is derived from an EMBL/GenBank/DDBJ whole genome shotgun (WGS) entry which is preliminary data.</text>
</comment>
<dbReference type="PROSITE" id="PS51781">
    <property type="entry name" value="SH3B"/>
    <property type="match status" value="1"/>
</dbReference>
<feature type="signal peptide" evidence="3">
    <location>
        <begin position="1"/>
        <end position="29"/>
    </location>
</feature>
<feature type="transmembrane region" description="Helical" evidence="2">
    <location>
        <begin position="625"/>
        <end position="644"/>
    </location>
</feature>
<accession>A0A2S8G4L8</accession>
<keyword evidence="3" id="KW-0732">Signal</keyword>
<dbReference type="PANTHER" id="PTHR40940">
    <property type="entry name" value="PROTEIN BATD-RELATED"/>
    <property type="match status" value="1"/>
</dbReference>
<dbReference type="Gene3D" id="2.30.30.40">
    <property type="entry name" value="SH3 Domains"/>
    <property type="match status" value="1"/>
</dbReference>
<feature type="chain" id="PRO_5015412261" description="SH3b domain-containing protein" evidence="3">
    <location>
        <begin position="30"/>
        <end position="919"/>
    </location>
</feature>
<evidence type="ECO:0000256" key="3">
    <source>
        <dbReference type="SAM" id="SignalP"/>
    </source>
</evidence>
<keyword evidence="2" id="KW-0472">Membrane</keyword>
<evidence type="ECO:0000256" key="2">
    <source>
        <dbReference type="SAM" id="Phobius"/>
    </source>
</evidence>
<keyword evidence="1" id="KW-0802">TPR repeat</keyword>
<dbReference type="PROSITE" id="PS50005">
    <property type="entry name" value="TPR"/>
    <property type="match status" value="1"/>
</dbReference>
<dbReference type="InterPro" id="IPR003646">
    <property type="entry name" value="SH3-like_bac-type"/>
</dbReference>
<dbReference type="SMART" id="SM00028">
    <property type="entry name" value="TPR"/>
    <property type="match status" value="1"/>
</dbReference>
<protein>
    <recommendedName>
        <fullName evidence="4">SH3b domain-containing protein</fullName>
    </recommendedName>
</protein>
<evidence type="ECO:0000259" key="4">
    <source>
        <dbReference type="PROSITE" id="PS51781"/>
    </source>
</evidence>
<dbReference type="PANTHER" id="PTHR40940:SF2">
    <property type="entry name" value="BATD"/>
    <property type="match status" value="1"/>
</dbReference>
<dbReference type="AlphaFoldDB" id="A0A2S8G4L8"/>
<feature type="domain" description="SH3b" evidence="4">
    <location>
        <begin position="855"/>
        <end position="919"/>
    </location>
</feature>